<gene>
    <name evidence="2" type="ORF">SAMN04489835_2649</name>
</gene>
<dbReference type="Proteomes" id="UP000182915">
    <property type="component" value="Chromosome I"/>
</dbReference>
<organism evidence="2 3">
    <name type="scientific">Mycolicibacterium rutilum</name>
    <name type="common">Mycobacterium rutilum</name>
    <dbReference type="NCBI Taxonomy" id="370526"/>
    <lineage>
        <taxon>Bacteria</taxon>
        <taxon>Bacillati</taxon>
        <taxon>Actinomycetota</taxon>
        <taxon>Actinomycetes</taxon>
        <taxon>Mycobacteriales</taxon>
        <taxon>Mycobacteriaceae</taxon>
        <taxon>Mycolicibacterium</taxon>
    </lineage>
</organism>
<name>A0A1H6JVU2_MYCRU</name>
<proteinExistence type="predicted"/>
<feature type="region of interest" description="Disordered" evidence="1">
    <location>
        <begin position="27"/>
        <end position="47"/>
    </location>
</feature>
<protein>
    <submittedName>
        <fullName evidence="2">Uncharacterized protein</fullName>
    </submittedName>
</protein>
<keyword evidence="3" id="KW-1185">Reference proteome</keyword>
<dbReference type="AlphaFoldDB" id="A0A1H6JVU2"/>
<dbReference type="EMBL" id="LT629971">
    <property type="protein sequence ID" value="SEH66686.1"/>
    <property type="molecule type" value="Genomic_DNA"/>
</dbReference>
<evidence type="ECO:0000313" key="2">
    <source>
        <dbReference type="EMBL" id="SEH66686.1"/>
    </source>
</evidence>
<reference evidence="3" key="1">
    <citation type="submission" date="2016-10" db="EMBL/GenBank/DDBJ databases">
        <authorList>
            <person name="Varghese N."/>
            <person name="Submissions S."/>
        </authorList>
    </citation>
    <scope>NUCLEOTIDE SEQUENCE [LARGE SCALE GENOMIC DNA]</scope>
    <source>
        <strain evidence="3">DSM 45405</strain>
    </source>
</reference>
<evidence type="ECO:0000256" key="1">
    <source>
        <dbReference type="SAM" id="MobiDB-lite"/>
    </source>
</evidence>
<accession>A0A1H6JVU2</accession>
<dbReference type="STRING" id="370526.SAMN04489835_2649"/>
<sequence>MPTSVKAYSPRMNTTPAPVQRTAYRRTKTGTAADRPPVPRGWRGSKTSDVCRRRRSQHGHRLHFEGAGQENCGTRFEGHDQCKGGPRYRAIVASTVDALFAAAGVQRLGAVQWRTAVPNVHPGVYVVARVRDPAGQVSGDAKIAPSAIKQLLETRKELTLDGQRPSPEALSDRLKSMWLSDEPVIYVGLAGTSLRNRVSQFYRTRLGARSPHAGGWPLKCISDLSTVWVHFGQCTEVKAAELSMLETFMSALTPKARENALDPHLPLPFANLEFRDSAKRRRVKRHGISGAKAAR</sequence>
<evidence type="ECO:0000313" key="3">
    <source>
        <dbReference type="Proteomes" id="UP000182915"/>
    </source>
</evidence>